<reference evidence="1" key="1">
    <citation type="submission" date="2022-03" db="EMBL/GenBank/DDBJ databases">
        <authorList>
            <person name="Lindestad O."/>
        </authorList>
    </citation>
    <scope>NUCLEOTIDE SEQUENCE</scope>
</reference>
<dbReference type="EMBL" id="CAKXAJ010025389">
    <property type="protein sequence ID" value="CAH2238743.1"/>
    <property type="molecule type" value="Genomic_DNA"/>
</dbReference>
<evidence type="ECO:0000313" key="2">
    <source>
        <dbReference type="Proteomes" id="UP000838756"/>
    </source>
</evidence>
<dbReference type="Proteomes" id="UP000838756">
    <property type="component" value="Unassembled WGS sequence"/>
</dbReference>
<organism evidence="1 2">
    <name type="scientific">Pararge aegeria aegeria</name>
    <dbReference type="NCBI Taxonomy" id="348720"/>
    <lineage>
        <taxon>Eukaryota</taxon>
        <taxon>Metazoa</taxon>
        <taxon>Ecdysozoa</taxon>
        <taxon>Arthropoda</taxon>
        <taxon>Hexapoda</taxon>
        <taxon>Insecta</taxon>
        <taxon>Pterygota</taxon>
        <taxon>Neoptera</taxon>
        <taxon>Endopterygota</taxon>
        <taxon>Lepidoptera</taxon>
        <taxon>Glossata</taxon>
        <taxon>Ditrysia</taxon>
        <taxon>Papilionoidea</taxon>
        <taxon>Nymphalidae</taxon>
        <taxon>Satyrinae</taxon>
        <taxon>Satyrini</taxon>
        <taxon>Parargina</taxon>
        <taxon>Pararge</taxon>
    </lineage>
</organism>
<comment type="caution">
    <text evidence="1">The sequence shown here is derived from an EMBL/GenBank/DDBJ whole genome shotgun (WGS) entry which is preliminary data.</text>
</comment>
<sequence>MLMAEHSSESGFHELQKRPSIEKQLYLCTRVMLMRSTVTMQRFSSVPVSCSETEVRPFIFGSFIYDHSLDNFANAMQDLCGGI</sequence>
<evidence type="ECO:0000313" key="1">
    <source>
        <dbReference type="EMBL" id="CAH2238743.1"/>
    </source>
</evidence>
<proteinExistence type="predicted"/>
<gene>
    <name evidence="1" type="primary">jg11627</name>
    <name evidence="1" type="ORF">PAEG_LOCUS15789</name>
</gene>
<dbReference type="AlphaFoldDB" id="A0A8S4RQD8"/>
<accession>A0A8S4RQD8</accession>
<keyword evidence="2" id="KW-1185">Reference proteome</keyword>
<protein>
    <submittedName>
        <fullName evidence="1">Jg11627 protein</fullName>
    </submittedName>
</protein>
<name>A0A8S4RQD8_9NEOP</name>